<reference evidence="10 11" key="1">
    <citation type="journal article" date="2024" name="Nat. Commun.">
        <title>Phylogenomics reveals the evolutionary origins of lichenization in chlorophyte algae.</title>
        <authorList>
            <person name="Puginier C."/>
            <person name="Libourel C."/>
            <person name="Otte J."/>
            <person name="Skaloud P."/>
            <person name="Haon M."/>
            <person name="Grisel S."/>
            <person name="Petersen M."/>
            <person name="Berrin J.G."/>
            <person name="Delaux P.M."/>
            <person name="Dal Grande F."/>
            <person name="Keller J."/>
        </authorList>
    </citation>
    <scope>NUCLEOTIDE SEQUENCE [LARGE SCALE GENOMIC DNA]</scope>
    <source>
        <strain evidence="10 11">SAG 2145</strain>
    </source>
</reference>
<evidence type="ECO:0000256" key="3">
    <source>
        <dbReference type="ARBA" id="ARBA00005912"/>
    </source>
</evidence>
<dbReference type="NCBIfam" id="TIGR00496">
    <property type="entry name" value="frr"/>
    <property type="match status" value="1"/>
</dbReference>
<dbReference type="SUPFAM" id="SSF55194">
    <property type="entry name" value="Ribosome recycling factor, RRF"/>
    <property type="match status" value="1"/>
</dbReference>
<evidence type="ECO:0000256" key="5">
    <source>
        <dbReference type="ARBA" id="ARBA00022490"/>
    </source>
</evidence>
<evidence type="ECO:0000256" key="8">
    <source>
        <dbReference type="SAM" id="MobiDB-lite"/>
    </source>
</evidence>
<dbReference type="PANTHER" id="PTHR20982">
    <property type="entry name" value="RIBOSOME RECYCLING FACTOR"/>
    <property type="match status" value="1"/>
</dbReference>
<protein>
    <recommendedName>
        <fullName evidence="4">Ribosome-recycling factor, chloroplastic</fullName>
    </recommendedName>
    <alternativeName>
        <fullName evidence="7">Ribosome-releasing factor, chloroplastic</fullName>
    </alternativeName>
</protein>
<evidence type="ECO:0000256" key="7">
    <source>
        <dbReference type="ARBA" id="ARBA00032397"/>
    </source>
</evidence>
<dbReference type="Pfam" id="PF01765">
    <property type="entry name" value="RRF"/>
    <property type="match status" value="1"/>
</dbReference>
<dbReference type="InterPro" id="IPR023584">
    <property type="entry name" value="Ribosome_recyc_fac_dom"/>
</dbReference>
<dbReference type="Gene3D" id="1.10.132.20">
    <property type="entry name" value="Ribosome-recycling factor"/>
    <property type="match status" value="1"/>
</dbReference>
<comment type="subcellular location">
    <subcellularLocation>
        <location evidence="2">Cytoplasm</location>
    </subcellularLocation>
</comment>
<gene>
    <name evidence="10" type="ORF">WJX74_003534</name>
</gene>
<evidence type="ECO:0000256" key="1">
    <source>
        <dbReference type="ARBA" id="ARBA00002952"/>
    </source>
</evidence>
<comment type="function">
    <text evidence="1">Responsible for the release of ribosomes from messenger RNA at the termination of chloroplastic protein biosynthesis.</text>
</comment>
<dbReference type="InterPro" id="IPR036191">
    <property type="entry name" value="RRF_sf"/>
</dbReference>
<evidence type="ECO:0000256" key="4">
    <source>
        <dbReference type="ARBA" id="ARBA00014063"/>
    </source>
</evidence>
<accession>A0AAW1SBC1</accession>
<organism evidence="10 11">
    <name type="scientific">Apatococcus lobatus</name>
    <dbReference type="NCBI Taxonomy" id="904363"/>
    <lineage>
        <taxon>Eukaryota</taxon>
        <taxon>Viridiplantae</taxon>
        <taxon>Chlorophyta</taxon>
        <taxon>core chlorophytes</taxon>
        <taxon>Trebouxiophyceae</taxon>
        <taxon>Chlorellales</taxon>
        <taxon>Chlorellaceae</taxon>
        <taxon>Apatococcus</taxon>
    </lineage>
</organism>
<comment type="similarity">
    <text evidence="3">Belongs to the RRF family.</text>
</comment>
<dbReference type="Gene3D" id="3.30.1360.40">
    <property type="match status" value="1"/>
</dbReference>
<dbReference type="FunFam" id="3.30.1360.40:FF:000001">
    <property type="entry name" value="Ribosome-recycling factor"/>
    <property type="match status" value="1"/>
</dbReference>
<comment type="caution">
    <text evidence="10">The sequence shown here is derived from an EMBL/GenBank/DDBJ whole genome shotgun (WGS) entry which is preliminary data.</text>
</comment>
<evidence type="ECO:0000313" key="10">
    <source>
        <dbReference type="EMBL" id="KAK9842861.1"/>
    </source>
</evidence>
<dbReference type="GO" id="GO:0005737">
    <property type="term" value="C:cytoplasm"/>
    <property type="evidence" value="ECO:0007669"/>
    <property type="project" value="UniProtKB-SubCell"/>
</dbReference>
<dbReference type="GO" id="GO:0006412">
    <property type="term" value="P:translation"/>
    <property type="evidence" value="ECO:0007669"/>
    <property type="project" value="UniProtKB-KW"/>
</dbReference>
<dbReference type="GO" id="GO:0043023">
    <property type="term" value="F:ribosomal large subunit binding"/>
    <property type="evidence" value="ECO:0007669"/>
    <property type="project" value="TreeGrafter"/>
</dbReference>
<keyword evidence="5" id="KW-0963">Cytoplasm</keyword>
<dbReference type="Proteomes" id="UP001438707">
    <property type="component" value="Unassembled WGS sequence"/>
</dbReference>
<evidence type="ECO:0000256" key="2">
    <source>
        <dbReference type="ARBA" id="ARBA00004496"/>
    </source>
</evidence>
<name>A0AAW1SBC1_9CHLO</name>
<dbReference type="PANTHER" id="PTHR20982:SF3">
    <property type="entry name" value="MITOCHONDRIAL RIBOSOME RECYCLING FACTOR PSEUDO 1"/>
    <property type="match status" value="1"/>
</dbReference>
<dbReference type="InterPro" id="IPR002661">
    <property type="entry name" value="Ribosome_recyc_fac"/>
</dbReference>
<evidence type="ECO:0000259" key="9">
    <source>
        <dbReference type="Pfam" id="PF01765"/>
    </source>
</evidence>
<proteinExistence type="inferred from homology"/>
<evidence type="ECO:0000256" key="6">
    <source>
        <dbReference type="ARBA" id="ARBA00022917"/>
    </source>
</evidence>
<evidence type="ECO:0000313" key="11">
    <source>
        <dbReference type="Proteomes" id="UP001438707"/>
    </source>
</evidence>
<feature type="domain" description="Ribosome recycling factor" evidence="9">
    <location>
        <begin position="90"/>
        <end position="250"/>
    </location>
</feature>
<dbReference type="EMBL" id="JALJOS010000002">
    <property type="protein sequence ID" value="KAK9842861.1"/>
    <property type="molecule type" value="Genomic_DNA"/>
</dbReference>
<dbReference type="AlphaFoldDB" id="A0AAW1SBC1"/>
<feature type="compositionally biased region" description="Low complexity" evidence="8">
    <location>
        <begin position="31"/>
        <end position="49"/>
    </location>
</feature>
<dbReference type="HAMAP" id="MF_00040">
    <property type="entry name" value="RRF"/>
    <property type="match status" value="1"/>
</dbReference>
<dbReference type="FunFam" id="1.10.132.20:FF:000001">
    <property type="entry name" value="Ribosome-recycling factor"/>
    <property type="match status" value="1"/>
</dbReference>
<dbReference type="CDD" id="cd00520">
    <property type="entry name" value="RRF"/>
    <property type="match status" value="1"/>
</dbReference>
<sequence length="253" mass="28195">MSSTAGTLQRWHCHLPRDISHTCCHVHGSFPSRPAKASRSAASRPQQSPCPHARQSSHPRPSVVVHALTTDDIDVEEDTMERMDKSMDNLKSKFSTIRTGRANPAILDRIMVDYYGAPTPLKQLAGISVPDSSMLVVQPYDTGAMDEIERGILESDLGINPTNDGKILRLNIPQLTAERRKEFGKTVSKLGEEGKVAIRNVRRDSMKTIDKMDDSVSEDEKKSLEKAVQDLTDEYVKQIDGMIKAKQDELEKV</sequence>
<keyword evidence="11" id="KW-1185">Reference proteome</keyword>
<feature type="region of interest" description="Disordered" evidence="8">
    <location>
        <begin position="30"/>
        <end position="64"/>
    </location>
</feature>
<keyword evidence="6" id="KW-0648">Protein biosynthesis</keyword>